<accession>A0A1B0AMS4</accession>
<feature type="transmembrane region" description="Helical" evidence="1">
    <location>
        <begin position="15"/>
        <end position="41"/>
    </location>
</feature>
<keyword evidence="1" id="KW-0812">Transmembrane</keyword>
<evidence type="ECO:0000313" key="2">
    <source>
        <dbReference type="EnsemblMetazoa" id="GPPI002177-PA"/>
    </source>
</evidence>
<evidence type="ECO:0000256" key="1">
    <source>
        <dbReference type="SAM" id="Phobius"/>
    </source>
</evidence>
<dbReference type="Proteomes" id="UP000092460">
    <property type="component" value="Unassembled WGS sequence"/>
</dbReference>
<dbReference type="VEuPathDB" id="VectorBase:GPPI002177"/>
<protein>
    <submittedName>
        <fullName evidence="2">Uncharacterized protein</fullName>
    </submittedName>
</protein>
<proteinExistence type="predicted"/>
<sequence length="110" mass="12704">MVNIHMYILVNYTQYFLFCFFSSLLTKADGIADVGIFYVLFHRMSGRKTYTILLRCLYDRGSIALTVCLQDFNKNVAYTAQLKFKTTRDKSTVAHNYLLEHGGLIIICDL</sequence>
<evidence type="ECO:0000313" key="3">
    <source>
        <dbReference type="Proteomes" id="UP000092460"/>
    </source>
</evidence>
<reference evidence="3" key="1">
    <citation type="submission" date="2015-01" db="EMBL/GenBank/DDBJ databases">
        <authorList>
            <person name="Aksoy S."/>
            <person name="Warren W."/>
            <person name="Wilson R.K."/>
        </authorList>
    </citation>
    <scope>NUCLEOTIDE SEQUENCE [LARGE SCALE GENOMIC DNA]</scope>
    <source>
        <strain evidence="3">IAEA</strain>
    </source>
</reference>
<reference evidence="2" key="2">
    <citation type="submission" date="2020-05" db="UniProtKB">
        <authorList>
            <consortium name="EnsemblMetazoa"/>
        </authorList>
    </citation>
    <scope>IDENTIFICATION</scope>
    <source>
        <strain evidence="2">IAEA</strain>
    </source>
</reference>
<dbReference type="AlphaFoldDB" id="A0A1B0AMS4"/>
<keyword evidence="3" id="KW-1185">Reference proteome</keyword>
<keyword evidence="1" id="KW-1133">Transmembrane helix</keyword>
<dbReference type="EnsemblMetazoa" id="GPPI002177-RA">
    <property type="protein sequence ID" value="GPPI002177-PA"/>
    <property type="gene ID" value="GPPI002177"/>
</dbReference>
<organism evidence="2 3">
    <name type="scientific">Glossina palpalis gambiensis</name>
    <dbReference type="NCBI Taxonomy" id="67801"/>
    <lineage>
        <taxon>Eukaryota</taxon>
        <taxon>Metazoa</taxon>
        <taxon>Ecdysozoa</taxon>
        <taxon>Arthropoda</taxon>
        <taxon>Hexapoda</taxon>
        <taxon>Insecta</taxon>
        <taxon>Pterygota</taxon>
        <taxon>Neoptera</taxon>
        <taxon>Endopterygota</taxon>
        <taxon>Diptera</taxon>
        <taxon>Brachycera</taxon>
        <taxon>Muscomorpha</taxon>
        <taxon>Hippoboscoidea</taxon>
        <taxon>Glossinidae</taxon>
        <taxon>Glossina</taxon>
    </lineage>
</organism>
<name>A0A1B0AMS4_9MUSC</name>
<keyword evidence="1" id="KW-0472">Membrane</keyword>
<dbReference type="EMBL" id="JXJN01000553">
    <property type="status" value="NOT_ANNOTATED_CDS"/>
    <property type="molecule type" value="Genomic_DNA"/>
</dbReference>